<dbReference type="SUPFAM" id="SSF56003">
    <property type="entry name" value="Molybdenum cofactor-binding domain"/>
    <property type="match status" value="1"/>
</dbReference>
<dbReference type="InterPro" id="IPR036856">
    <property type="entry name" value="Ald_Oxase/Xan_DH_a/b_sf"/>
</dbReference>
<feature type="region of interest" description="Disordered" evidence="13">
    <location>
        <begin position="552"/>
        <end position="573"/>
    </location>
</feature>
<feature type="domain" description="FAD-binding PCMH-type" evidence="15">
    <location>
        <begin position="225"/>
        <end position="424"/>
    </location>
</feature>
<evidence type="ECO:0000256" key="1">
    <source>
        <dbReference type="ARBA" id="ARBA00001924"/>
    </source>
</evidence>
<evidence type="ECO:0000256" key="11">
    <source>
        <dbReference type="ARBA" id="ARBA00023014"/>
    </source>
</evidence>
<proteinExistence type="inferred from homology"/>
<keyword evidence="9" id="KW-0560">Oxidoreductase</keyword>
<dbReference type="InterPro" id="IPR016169">
    <property type="entry name" value="FAD-bd_PCMH_sub2"/>
</dbReference>
<protein>
    <submittedName>
        <fullName evidence="16">Molybdopterin-dependent oxidoreductase</fullName>
    </submittedName>
</protein>
<keyword evidence="5" id="KW-0285">Flavoprotein</keyword>
<dbReference type="Gene3D" id="3.90.1170.50">
    <property type="entry name" value="Aldehyde oxidase/xanthine dehydrogenase, a/b hammerhead"/>
    <property type="match status" value="1"/>
</dbReference>
<evidence type="ECO:0000313" key="17">
    <source>
        <dbReference type="Proteomes" id="UP001217485"/>
    </source>
</evidence>
<dbReference type="PANTHER" id="PTHR45444:SF3">
    <property type="entry name" value="XANTHINE DEHYDROGENASE"/>
    <property type="match status" value="1"/>
</dbReference>
<dbReference type="Gene3D" id="3.30.390.50">
    <property type="entry name" value="CO dehydrogenase flavoprotein, C-terminal domain"/>
    <property type="match status" value="1"/>
</dbReference>
<comment type="cofactor">
    <cofactor evidence="2">
        <name>FAD</name>
        <dbReference type="ChEBI" id="CHEBI:57692"/>
    </cofactor>
</comment>
<evidence type="ECO:0000256" key="2">
    <source>
        <dbReference type="ARBA" id="ARBA00001974"/>
    </source>
</evidence>
<dbReference type="SUPFAM" id="SSF47741">
    <property type="entry name" value="CO dehydrogenase ISP C-domain like"/>
    <property type="match status" value="1"/>
</dbReference>
<dbReference type="InterPro" id="IPR000674">
    <property type="entry name" value="Ald_Oxase/Xan_DH_a/b"/>
</dbReference>
<comment type="cofactor">
    <cofactor evidence="12">
        <name>[2Fe-2S] cluster</name>
        <dbReference type="ChEBI" id="CHEBI:190135"/>
    </cofactor>
</comment>
<dbReference type="SUPFAM" id="SSF56176">
    <property type="entry name" value="FAD-binding/transporter-associated domain-like"/>
    <property type="match status" value="1"/>
</dbReference>
<dbReference type="Pfam" id="PF00111">
    <property type="entry name" value="Fer2"/>
    <property type="match status" value="1"/>
</dbReference>
<dbReference type="Pfam" id="PF01315">
    <property type="entry name" value="Ald_Xan_dh_C"/>
    <property type="match status" value="1"/>
</dbReference>
<dbReference type="Gene3D" id="3.30.365.10">
    <property type="entry name" value="Aldehyde oxidase/xanthine dehydrogenase, molybdopterin binding domain"/>
    <property type="match status" value="4"/>
</dbReference>
<evidence type="ECO:0000256" key="10">
    <source>
        <dbReference type="ARBA" id="ARBA00023004"/>
    </source>
</evidence>
<dbReference type="InterPro" id="IPR036010">
    <property type="entry name" value="2Fe-2S_ferredoxin-like_sf"/>
</dbReference>
<dbReference type="SUPFAM" id="SSF54665">
    <property type="entry name" value="CO dehydrogenase molybdoprotein N-domain-like"/>
    <property type="match status" value="1"/>
</dbReference>
<keyword evidence="6" id="KW-0001">2Fe-2S</keyword>
<dbReference type="Pfam" id="PF03450">
    <property type="entry name" value="CO_deh_flav_C"/>
    <property type="match status" value="1"/>
</dbReference>
<dbReference type="InterPro" id="IPR005107">
    <property type="entry name" value="CO_DH_flav_C"/>
</dbReference>
<dbReference type="RefSeq" id="WP_272103040.1">
    <property type="nucleotide sequence ID" value="NZ_JAQNDK010000006.1"/>
</dbReference>
<evidence type="ECO:0000259" key="15">
    <source>
        <dbReference type="PROSITE" id="PS51387"/>
    </source>
</evidence>
<dbReference type="PROSITE" id="PS51387">
    <property type="entry name" value="FAD_PCMH"/>
    <property type="match status" value="1"/>
</dbReference>
<dbReference type="InterPro" id="IPR016167">
    <property type="entry name" value="FAD-bd_PCMH_sub1"/>
</dbReference>
<evidence type="ECO:0000313" key="16">
    <source>
        <dbReference type="EMBL" id="MDC0684913.1"/>
    </source>
</evidence>
<dbReference type="Pfam" id="PF01799">
    <property type="entry name" value="Fer2_2"/>
    <property type="match status" value="1"/>
</dbReference>
<dbReference type="Gene3D" id="3.30.465.10">
    <property type="match status" value="1"/>
</dbReference>
<evidence type="ECO:0000256" key="8">
    <source>
        <dbReference type="ARBA" id="ARBA00022827"/>
    </source>
</evidence>
<dbReference type="PROSITE" id="PS00197">
    <property type="entry name" value="2FE2S_FER_1"/>
    <property type="match status" value="1"/>
</dbReference>
<keyword evidence="10" id="KW-0408">Iron</keyword>
<accession>A0ABT5CEN7</accession>
<dbReference type="InterPro" id="IPR036683">
    <property type="entry name" value="CO_DH_flav_C_dom_sf"/>
</dbReference>
<dbReference type="SUPFAM" id="SSF54292">
    <property type="entry name" value="2Fe-2S ferredoxin-like"/>
    <property type="match status" value="1"/>
</dbReference>
<dbReference type="InterPro" id="IPR002888">
    <property type="entry name" value="2Fe-2S-bd"/>
</dbReference>
<sequence>MTQSRSDSDAGFATDLQFVLNGQPVVLKDVDPTTLLVDWLRSPEVGLHGTKKACGQGGCGACTVMITELDPQTGQKMFRSINACMRPICTLDGKAVTTIEGTGSTTTSLSPVQYRIAKENGSQCGFCTPGFVMNMHSVLATATSLGKGRPTKLRVEQAFDGNLCRCTGYRPILYGMKHFASDWSDADKQGCLHTDVDPADEVPHCHTVPADFPSSLEAPPRALHYRKGVYDWYRPVTLAQVHEIQQHYDPSSIKLVVGNTSIGVYDKYTEDPHVLVDVSHVPELRRKDVEPAQIVVGSAVCYSDLLDMLDALLAQRGKVEPGTAGEGYEALHTMVQRTAGRIVRNAASLGGNTMMVARHVTEGVPFPSDAFTAYCSLGVKVLVSTGAGAPTEYDILDFAHHYASSPALRATGVLVSYRIPTTPPRVFVRTYKTALRPENAHSIVNAGMLAGFDEQGNVTGARIVFGGVGPLAFHAKRAEGFLEGRPWNAETLAGAIDCVRQDVSEQLTLHHDRMAALPDEGFTDAYKLALAEGYFYQFFVYVAEQVAHHEVSKDARSAGKRRERPESTGKQKYERYKDEYPVNKPYIKLGAFLQATGEARYTHDIPLPARGLEAAVVTSMKALAQISYQIPSGDSLVTATAAELSAYLATRYPGFVDYVTKDDIPPGGSNAQGFGNDLLFADGIVTSYGQCIGLVLAQTAEQAIDIAQEIATRWVRYAPVVDDDRKPVLPTLTIDEARRQGKIYQDSQHYPVHVWKIQRPGTKLDWVAGDDSGSRVVHDDAVLDGVQCKVFHGSERSGAQLHFYMETNACVAIPGERNRIVVHSSTQSPDSVQSGVRSALGLAMNHVGVEIARVGGGYGGKTTRSPYVAGITAVAAWKHRRPVKLAMRRENDSAMIGHRHPLLGEYAVAIATGEGDPDQRGRLMGLKTDFWTDGGSTLDCSFVVMDCLQLRADSAYNIPHYQTSGDVCQTNKASNTAMRSMGSVQALLVQEDAIEQAAHAIGMLPEDVREKNLYQLGGMTPVGQVLDYCYLGHVWERIKQNSKFAERLAAVQKFNAENRWKKRGISMMPVKYGSGYNAPMLEQAGALVEVYAQDGTVLVRQGGVEMGQGLRVKVAQVVAKELNIPMGLIEIGDTDTQVVPNPVGTGASTGSGFNAAAAKKACRDLRDRLQAYCMKKLEENGLAWCQTNHIDFWNHQDGWRKVVQITTNGKTIEKTIWQCVVAIAHNDQFNLSAQARFKQKGGAEIDTGLIFKPNAGSEAVYHFTGFTYSAACTEVEIDVLTGETTVLRADVLYDMGDSLNPAIDIGQVEGAYVQGLGYVLSEDVLFQPDGPDAGALNADNTWRYKVPATTSIPIEFNVDLFPRSTAPEVPESPYDLYSSKEVGEPPLVLAITAFFALKHAILAARQDRGHNEWFQLQAPATVQRVQQACLVTQEDLTL</sequence>
<feature type="compositionally biased region" description="Basic and acidic residues" evidence="13">
    <location>
        <begin position="563"/>
        <end position="573"/>
    </location>
</feature>
<dbReference type="Pfam" id="PF00941">
    <property type="entry name" value="FAD_binding_5"/>
    <property type="match status" value="1"/>
</dbReference>
<dbReference type="SMART" id="SM01008">
    <property type="entry name" value="Ald_Xan_dh_C"/>
    <property type="match status" value="1"/>
</dbReference>
<comment type="caution">
    <text evidence="16">The sequence shown here is derived from an EMBL/GenBank/DDBJ whole genome shotgun (WGS) entry which is preliminary data.</text>
</comment>
<dbReference type="EMBL" id="JAQNDK010000006">
    <property type="protein sequence ID" value="MDC0684913.1"/>
    <property type="molecule type" value="Genomic_DNA"/>
</dbReference>
<keyword evidence="17" id="KW-1185">Reference proteome</keyword>
<evidence type="ECO:0000256" key="5">
    <source>
        <dbReference type="ARBA" id="ARBA00022630"/>
    </source>
</evidence>
<keyword evidence="4" id="KW-0500">Molybdenum</keyword>
<evidence type="ECO:0000259" key="14">
    <source>
        <dbReference type="PROSITE" id="PS51085"/>
    </source>
</evidence>
<dbReference type="InterPro" id="IPR036884">
    <property type="entry name" value="2Fe-2S-bd_dom_sf"/>
</dbReference>
<evidence type="ECO:0000256" key="6">
    <source>
        <dbReference type="ARBA" id="ARBA00022714"/>
    </source>
</evidence>
<dbReference type="PIRSF" id="PIRSF000127">
    <property type="entry name" value="Xanthine_DH"/>
    <property type="match status" value="1"/>
</dbReference>
<evidence type="ECO:0000256" key="13">
    <source>
        <dbReference type="SAM" id="MobiDB-lite"/>
    </source>
</evidence>
<comment type="cofactor">
    <cofactor evidence="1">
        <name>Mo-molybdopterin</name>
        <dbReference type="ChEBI" id="CHEBI:71302"/>
    </cofactor>
</comment>
<dbReference type="Pfam" id="PF02738">
    <property type="entry name" value="MoCoBD_1"/>
    <property type="match status" value="1"/>
</dbReference>
<dbReference type="CDD" id="cd00207">
    <property type="entry name" value="fer2"/>
    <property type="match status" value="1"/>
</dbReference>
<keyword evidence="7" id="KW-0479">Metal-binding</keyword>
<comment type="similarity">
    <text evidence="3">Belongs to the xanthine dehydrogenase family.</text>
</comment>
<evidence type="ECO:0000256" key="12">
    <source>
        <dbReference type="ARBA" id="ARBA00034078"/>
    </source>
</evidence>
<dbReference type="InterPro" id="IPR037165">
    <property type="entry name" value="AldOxase/xan_DH_Mopterin-bd_sf"/>
</dbReference>
<evidence type="ECO:0000256" key="9">
    <source>
        <dbReference type="ARBA" id="ARBA00023002"/>
    </source>
</evidence>
<reference evidence="16 17" key="1">
    <citation type="submission" date="2023-01" db="EMBL/GenBank/DDBJ databases">
        <title>Minimal conservation of predation-associated metabolite biosynthetic gene clusters underscores biosynthetic potential of Myxococcota including descriptions for ten novel species: Archangium lansinium sp. nov., Myxococcus landrumus sp. nov., Nannocystis bai.</title>
        <authorList>
            <person name="Ahearne A."/>
            <person name="Stevens C."/>
            <person name="Dowd S."/>
        </authorList>
    </citation>
    <scope>NUCLEOTIDE SEQUENCE [LARGE SCALE GENOMIC DNA]</scope>
    <source>
        <strain evidence="16 17">WIWO2</strain>
    </source>
</reference>
<dbReference type="InterPro" id="IPR036318">
    <property type="entry name" value="FAD-bd_PCMH-like_sf"/>
</dbReference>
<dbReference type="SMART" id="SM01092">
    <property type="entry name" value="CO_deh_flav_C"/>
    <property type="match status" value="1"/>
</dbReference>
<feature type="domain" description="2Fe-2S ferredoxin-type" evidence="14">
    <location>
        <begin position="14"/>
        <end position="102"/>
    </location>
</feature>
<evidence type="ECO:0000256" key="3">
    <source>
        <dbReference type="ARBA" id="ARBA00006849"/>
    </source>
</evidence>
<organism evidence="16 17">
    <name type="scientific">Sorangium atrum</name>
    <dbReference type="NCBI Taxonomy" id="2995308"/>
    <lineage>
        <taxon>Bacteria</taxon>
        <taxon>Pseudomonadati</taxon>
        <taxon>Myxococcota</taxon>
        <taxon>Polyangia</taxon>
        <taxon>Polyangiales</taxon>
        <taxon>Polyangiaceae</taxon>
        <taxon>Sorangium</taxon>
    </lineage>
</organism>
<dbReference type="InterPro" id="IPR002346">
    <property type="entry name" value="Mopterin_DH_FAD-bd"/>
</dbReference>
<dbReference type="Pfam" id="PF20256">
    <property type="entry name" value="MoCoBD_2"/>
    <property type="match status" value="1"/>
</dbReference>
<evidence type="ECO:0000256" key="4">
    <source>
        <dbReference type="ARBA" id="ARBA00022505"/>
    </source>
</evidence>
<gene>
    <name evidence="16" type="ORF">POL72_44765</name>
</gene>
<dbReference type="SUPFAM" id="SSF55447">
    <property type="entry name" value="CO dehydrogenase flavoprotein C-terminal domain-like"/>
    <property type="match status" value="1"/>
</dbReference>
<dbReference type="InterPro" id="IPR016166">
    <property type="entry name" value="FAD-bd_PCMH"/>
</dbReference>
<keyword evidence="11" id="KW-0411">Iron-sulfur</keyword>
<dbReference type="Gene3D" id="1.10.150.120">
    <property type="entry name" value="[2Fe-2S]-binding domain"/>
    <property type="match status" value="1"/>
</dbReference>
<dbReference type="InterPro" id="IPR046867">
    <property type="entry name" value="AldOxase/xan_DH_MoCoBD2"/>
</dbReference>
<dbReference type="InterPro" id="IPR001041">
    <property type="entry name" value="2Fe-2S_ferredoxin-type"/>
</dbReference>
<name>A0ABT5CEN7_9BACT</name>
<dbReference type="InterPro" id="IPR016208">
    <property type="entry name" value="Ald_Oxase/xanthine_DH-like"/>
</dbReference>
<dbReference type="InterPro" id="IPR006058">
    <property type="entry name" value="2Fe2S_fd_BS"/>
</dbReference>
<dbReference type="InterPro" id="IPR008274">
    <property type="entry name" value="AldOxase/xan_DH_MoCoBD1"/>
</dbReference>
<dbReference type="PROSITE" id="PS51085">
    <property type="entry name" value="2FE2S_FER_2"/>
    <property type="match status" value="1"/>
</dbReference>
<dbReference type="Gene3D" id="3.30.43.10">
    <property type="entry name" value="Uridine Diphospho-n-acetylenolpyruvylglucosamine Reductase, domain 2"/>
    <property type="match status" value="1"/>
</dbReference>
<dbReference type="PANTHER" id="PTHR45444">
    <property type="entry name" value="XANTHINE DEHYDROGENASE"/>
    <property type="match status" value="1"/>
</dbReference>
<dbReference type="InterPro" id="IPR012675">
    <property type="entry name" value="Beta-grasp_dom_sf"/>
</dbReference>
<keyword evidence="8" id="KW-0274">FAD</keyword>
<dbReference type="Proteomes" id="UP001217485">
    <property type="component" value="Unassembled WGS sequence"/>
</dbReference>
<dbReference type="Gene3D" id="3.10.20.30">
    <property type="match status" value="1"/>
</dbReference>
<evidence type="ECO:0000256" key="7">
    <source>
        <dbReference type="ARBA" id="ARBA00022723"/>
    </source>
</evidence>